<reference evidence="8 9" key="1">
    <citation type="journal article" date="2013" name="Genome Announc.">
        <title>Draft Genome Sequence of the Aeromonas diversa Type Strain.</title>
        <authorList>
            <person name="Farfan M."/>
            <person name="Spataro N."/>
            <person name="Sanglas A."/>
            <person name="Albarral V."/>
            <person name="Loren J.G."/>
            <person name="Bosch E."/>
            <person name="Fuste M.C."/>
        </authorList>
    </citation>
    <scope>NUCLEOTIDE SEQUENCE [LARGE SCALE GENOMIC DNA]</scope>
    <source>
        <strain evidence="8 9">2478-85</strain>
    </source>
</reference>
<comment type="caution">
    <text evidence="8">The sequence shown here is derived from an EMBL/GenBank/DDBJ whole genome shotgun (WGS) entry which is preliminary data.</text>
</comment>
<evidence type="ECO:0000259" key="6">
    <source>
        <dbReference type="Pfam" id="PF13860"/>
    </source>
</evidence>
<sequence length="205" mass="21291">MKLLTMQLSYQDPFKPVDNSQMLAQMTSMSTNDGINKLTAQMTGLNSIMTSSQALQASALVGQSVLTAGNSGALEQGGQVSGVIAAGDKASGIKVQVENERGELVREFVLNGELKGNVPFTWDGKMTNGELAPSGKYTFKSIGTVNEQKQALPALAYANVESVTLGTATSPTLVKLKGVGSVYLSDILEIAGSNSNSSTPSKGPA</sequence>
<evidence type="ECO:0000313" key="9">
    <source>
        <dbReference type="Proteomes" id="UP000023775"/>
    </source>
</evidence>
<comment type="function">
    <text evidence="4 5">Required for flagellar hook formation. May act as a scaffolding protein.</text>
</comment>
<dbReference type="InterPro" id="IPR005648">
    <property type="entry name" value="FlgD"/>
</dbReference>
<dbReference type="eggNOG" id="COG1843">
    <property type="taxonomic scope" value="Bacteria"/>
</dbReference>
<evidence type="ECO:0000256" key="1">
    <source>
        <dbReference type="ARBA" id="ARBA00010577"/>
    </source>
</evidence>
<dbReference type="InterPro" id="IPR025965">
    <property type="entry name" value="FlgD/Vpr_Ig-like"/>
</dbReference>
<organism evidence="8 9">
    <name type="scientific">Aeromonas diversa CDC 2478-85</name>
    <dbReference type="NCBI Taxonomy" id="1268237"/>
    <lineage>
        <taxon>Bacteria</taxon>
        <taxon>Pseudomonadati</taxon>
        <taxon>Pseudomonadota</taxon>
        <taxon>Gammaproteobacteria</taxon>
        <taxon>Aeromonadales</taxon>
        <taxon>Aeromonadaceae</taxon>
        <taxon>Aeromonas</taxon>
    </lineage>
</organism>
<keyword evidence="9" id="KW-1185">Reference proteome</keyword>
<evidence type="ECO:0000256" key="4">
    <source>
        <dbReference type="ARBA" id="ARBA00024746"/>
    </source>
</evidence>
<keyword evidence="8" id="KW-0969">Cilium</keyword>
<protein>
    <recommendedName>
        <fullName evidence="2 5">Basal-body rod modification protein FlgD</fullName>
    </recommendedName>
</protein>
<dbReference type="EMBL" id="APVG01000024">
    <property type="protein sequence ID" value="ENY71950.1"/>
    <property type="molecule type" value="Genomic_DNA"/>
</dbReference>
<feature type="domain" description="FlgD Tudor-like" evidence="7">
    <location>
        <begin position="52"/>
        <end position="187"/>
    </location>
</feature>
<gene>
    <name evidence="8" type="ORF">G114_10465</name>
</gene>
<name>N9U0V8_9GAMM</name>
<evidence type="ECO:0000256" key="2">
    <source>
        <dbReference type="ARBA" id="ARBA00016013"/>
    </source>
</evidence>
<dbReference type="InterPro" id="IPR025963">
    <property type="entry name" value="FLgD_Tudor"/>
</dbReference>
<dbReference type="Pfam" id="PF13861">
    <property type="entry name" value="FLgD_tudor"/>
    <property type="match status" value="1"/>
</dbReference>
<feature type="domain" description="FlgD/Vpr Ig-like" evidence="6">
    <location>
        <begin position="75"/>
        <end position="140"/>
    </location>
</feature>
<evidence type="ECO:0000256" key="3">
    <source>
        <dbReference type="ARBA" id="ARBA00022795"/>
    </source>
</evidence>
<accession>N9U0V8</accession>
<dbReference type="AlphaFoldDB" id="N9U0V8"/>
<keyword evidence="3 5" id="KW-1005">Bacterial flagellum biogenesis</keyword>
<evidence type="ECO:0000313" key="8">
    <source>
        <dbReference type="EMBL" id="ENY71950.1"/>
    </source>
</evidence>
<dbReference type="Pfam" id="PF03963">
    <property type="entry name" value="FlgD"/>
    <property type="match status" value="1"/>
</dbReference>
<evidence type="ECO:0000259" key="7">
    <source>
        <dbReference type="Pfam" id="PF13861"/>
    </source>
</evidence>
<dbReference type="Proteomes" id="UP000023775">
    <property type="component" value="Unassembled WGS sequence"/>
</dbReference>
<dbReference type="PATRIC" id="fig|1268237.3.peg.2060"/>
<dbReference type="Pfam" id="PF13860">
    <property type="entry name" value="FlgD_ig"/>
    <property type="match status" value="1"/>
</dbReference>
<dbReference type="Gene3D" id="2.60.40.4070">
    <property type="match status" value="1"/>
</dbReference>
<keyword evidence="8" id="KW-0966">Cell projection</keyword>
<dbReference type="GO" id="GO:0044781">
    <property type="term" value="P:bacterial-type flagellum organization"/>
    <property type="evidence" value="ECO:0007669"/>
    <property type="project" value="UniProtKB-UniRule"/>
</dbReference>
<keyword evidence="8" id="KW-0282">Flagellum</keyword>
<dbReference type="Gene3D" id="2.30.30.910">
    <property type="match status" value="1"/>
</dbReference>
<comment type="similarity">
    <text evidence="1 5">Belongs to the FlgD family.</text>
</comment>
<evidence type="ECO:0000256" key="5">
    <source>
        <dbReference type="RuleBase" id="RU362076"/>
    </source>
</evidence>
<proteinExistence type="inferred from homology"/>